<dbReference type="SUPFAM" id="SSF51445">
    <property type="entry name" value="(Trans)glycosidases"/>
    <property type="match status" value="1"/>
</dbReference>
<dbReference type="Pfam" id="PF13199">
    <property type="entry name" value="Glyco_hydro_66"/>
    <property type="match status" value="1"/>
</dbReference>
<evidence type="ECO:0000256" key="3">
    <source>
        <dbReference type="SAM" id="Phobius"/>
    </source>
</evidence>
<dbReference type="Gene3D" id="2.60.40.1180">
    <property type="entry name" value="Golgi alpha-mannosidase II"/>
    <property type="match status" value="1"/>
</dbReference>
<proteinExistence type="inferred from homology"/>
<dbReference type="RefSeq" id="WP_239673197.1">
    <property type="nucleotide sequence ID" value="NZ_CP049742.1"/>
</dbReference>
<evidence type="ECO:0008006" key="6">
    <source>
        <dbReference type="Google" id="ProtNLM"/>
    </source>
</evidence>
<dbReference type="EMBL" id="CP049742">
    <property type="protein sequence ID" value="QPC45683.1"/>
    <property type="molecule type" value="Genomic_DNA"/>
</dbReference>
<keyword evidence="3" id="KW-1133">Transmembrane helix</keyword>
<sequence>MKSRILIPFFILLFCIIILLLWPNAEHSNRSFENLQLTKAAYKPEEEVVITFTSNRKHKKATFIFLHGSHVVEEREVIVKEGKNIVKWLPPTKDFQGYLLEVRVADYSETIGIDVSSDWSKFPRYGFLSSFQPMTNNDQKNVVEKLNRYHINGVQFYDWHFKHEEPLPVQDNKPLKEWEDIANRPTSFQTVQNYIELAHQFGMEAMSYNLLYGAFKVDSTLPREWALFKDPNQQSIDEHPLPEAWKSNVMVMNPSNPWWQDHLIAEQQKVYDHLDFDGWHIDQLGERGEVFNELGDSIDVADQFSSFVDKITTAHSEKDVVMNGVNQFGQEQIAAAQPEFLYTEVWDDFPTYTDIKNILEQNQTLSKQNNLSSTSSVLAAYMNYNHANLEETFNEAGVLLMDAVVFANGGAHIELGEHMLSKEYFPNKSLKMSRSLEDKLVHYYDFLTAYQNWLREDVSPTYVEINSEDRLPYTTDGAEEEKLWILPKEKENKTILHFINLLDSTSLEWRDTDATQRTPKKRENLTFTMYVEQPVKKVWTTSPDVNGGKAQELEMKQDGNQLTFTLPSLEYWGMVVIEN</sequence>
<evidence type="ECO:0000256" key="1">
    <source>
        <dbReference type="ARBA" id="ARBA00010837"/>
    </source>
</evidence>
<dbReference type="InterPro" id="IPR025092">
    <property type="entry name" value="Glyco_hydro_66"/>
</dbReference>
<keyword evidence="2" id="KW-0732">Signal</keyword>
<protein>
    <recommendedName>
        <fullName evidence="6">Cycloisomaltooligosaccharide glucanotransferase</fullName>
    </recommendedName>
</protein>
<evidence type="ECO:0000313" key="5">
    <source>
        <dbReference type="Proteomes" id="UP000593626"/>
    </source>
</evidence>
<evidence type="ECO:0000256" key="2">
    <source>
        <dbReference type="ARBA" id="ARBA00022729"/>
    </source>
</evidence>
<dbReference type="InterPro" id="IPR013780">
    <property type="entry name" value="Glyco_hydro_b"/>
</dbReference>
<dbReference type="Proteomes" id="UP000593626">
    <property type="component" value="Chromosome"/>
</dbReference>
<dbReference type="CDD" id="cd14745">
    <property type="entry name" value="GH66"/>
    <property type="match status" value="1"/>
</dbReference>
<keyword evidence="5" id="KW-1185">Reference proteome</keyword>
<dbReference type="InterPro" id="IPR013783">
    <property type="entry name" value="Ig-like_fold"/>
</dbReference>
<keyword evidence="3" id="KW-0472">Membrane</keyword>
<evidence type="ECO:0000313" key="4">
    <source>
        <dbReference type="EMBL" id="QPC45683.1"/>
    </source>
</evidence>
<reference evidence="4 5" key="1">
    <citation type="submission" date="2019-07" db="EMBL/GenBank/DDBJ databases">
        <title>Genome sequence of 2 isolates from Red Sea Mangroves.</title>
        <authorList>
            <person name="Sefrji F."/>
            <person name="Michoud G."/>
            <person name="Merlino G."/>
            <person name="Daffonchio D."/>
        </authorList>
    </citation>
    <scope>NUCLEOTIDE SEQUENCE [LARGE SCALE GENOMIC DNA]</scope>
    <source>
        <strain evidence="4 5">R1DC41</strain>
    </source>
</reference>
<organism evidence="4 5">
    <name type="scientific">Mangrovibacillus cuniculi</name>
    <dbReference type="NCBI Taxonomy" id="2593652"/>
    <lineage>
        <taxon>Bacteria</taxon>
        <taxon>Bacillati</taxon>
        <taxon>Bacillota</taxon>
        <taxon>Bacilli</taxon>
        <taxon>Bacillales</taxon>
        <taxon>Bacillaceae</taxon>
        <taxon>Mangrovibacillus</taxon>
    </lineage>
</organism>
<dbReference type="KEGG" id="mcui:G8O30_01195"/>
<gene>
    <name evidence="4" type="ORF">G8O30_01195</name>
</gene>
<dbReference type="Gene3D" id="2.60.40.10">
    <property type="entry name" value="Immunoglobulins"/>
    <property type="match status" value="1"/>
</dbReference>
<dbReference type="AlphaFoldDB" id="A0A7S8HEF8"/>
<name>A0A7S8HEF8_9BACI</name>
<dbReference type="Gene3D" id="3.20.20.80">
    <property type="entry name" value="Glycosidases"/>
    <property type="match status" value="1"/>
</dbReference>
<dbReference type="InterPro" id="IPR017853">
    <property type="entry name" value="GH"/>
</dbReference>
<feature type="transmembrane region" description="Helical" evidence="3">
    <location>
        <begin position="5"/>
        <end position="22"/>
    </location>
</feature>
<comment type="similarity">
    <text evidence="1">Belongs to the glycosyl hydrolase 66 family.</text>
</comment>
<accession>A0A7S8HEF8</accession>
<keyword evidence="3" id="KW-0812">Transmembrane</keyword>